<reference evidence="8" key="1">
    <citation type="submission" date="2020-05" db="EMBL/GenBank/DDBJ databases">
        <authorList>
            <person name="Chiriac C."/>
            <person name="Salcher M."/>
            <person name="Ghai R."/>
            <person name="Kavagutti S V."/>
        </authorList>
    </citation>
    <scope>NUCLEOTIDE SEQUENCE</scope>
</reference>
<comment type="cofactor">
    <cofactor evidence="1">
        <name>pyridoxal 5'-phosphate</name>
        <dbReference type="ChEBI" id="CHEBI:597326"/>
    </cofactor>
</comment>
<evidence type="ECO:0000256" key="1">
    <source>
        <dbReference type="ARBA" id="ARBA00001933"/>
    </source>
</evidence>
<proteinExistence type="inferred from homology"/>
<evidence type="ECO:0000256" key="4">
    <source>
        <dbReference type="ARBA" id="ARBA00022898"/>
    </source>
</evidence>
<protein>
    <recommendedName>
        <fullName evidence="3">L-serine ammonia-lyase</fullName>
        <ecNumber evidence="3">4.3.1.17</ecNumber>
    </recommendedName>
</protein>
<name>A0A6J7F1B4_9ZZZZ</name>
<dbReference type="InterPro" id="IPR036052">
    <property type="entry name" value="TrpB-like_PALP_sf"/>
</dbReference>
<dbReference type="EC" id="4.3.1.17" evidence="3"/>
<evidence type="ECO:0000256" key="6">
    <source>
        <dbReference type="ARBA" id="ARBA00049406"/>
    </source>
</evidence>
<dbReference type="InterPro" id="IPR001926">
    <property type="entry name" value="TrpB-like_PALP"/>
</dbReference>
<gene>
    <name evidence="8" type="ORF">UFOPK3376_02602</name>
</gene>
<dbReference type="Gene3D" id="3.40.50.1100">
    <property type="match status" value="2"/>
</dbReference>
<dbReference type="GO" id="GO:0004794">
    <property type="term" value="F:threonine deaminase activity"/>
    <property type="evidence" value="ECO:0007669"/>
    <property type="project" value="TreeGrafter"/>
</dbReference>
<feature type="domain" description="Tryptophan synthase beta chain-like PALP" evidence="7">
    <location>
        <begin position="103"/>
        <end position="431"/>
    </location>
</feature>
<organism evidence="8">
    <name type="scientific">freshwater metagenome</name>
    <dbReference type="NCBI Taxonomy" id="449393"/>
    <lineage>
        <taxon>unclassified sequences</taxon>
        <taxon>metagenomes</taxon>
        <taxon>ecological metagenomes</taxon>
    </lineage>
</organism>
<dbReference type="GO" id="GO:0006565">
    <property type="term" value="P:L-serine catabolic process"/>
    <property type="evidence" value="ECO:0007669"/>
    <property type="project" value="TreeGrafter"/>
</dbReference>
<comment type="similarity">
    <text evidence="2">Belongs to the serine/threonine dehydratase family.</text>
</comment>
<dbReference type="AlphaFoldDB" id="A0A6J7F1B4"/>
<dbReference type="SUPFAM" id="SSF53686">
    <property type="entry name" value="Tryptophan synthase beta subunit-like PLP-dependent enzymes"/>
    <property type="match status" value="1"/>
</dbReference>
<dbReference type="PANTHER" id="PTHR48078">
    <property type="entry name" value="THREONINE DEHYDRATASE, MITOCHONDRIAL-RELATED"/>
    <property type="match status" value="1"/>
</dbReference>
<sequence length="434" mass="45196">MPSVGVVGWRCVVCGATVDIAEPMVFRCPNATASDPFHTLQIVQRDEPVQCAANEPNPFVAYRRYYAWDSFAEAVGLSDEARTDLVVQVDAKVAAIAGTGFVITPFTRAAALSAALGFAADGGVWVKDETHQVAGSHKARHLFSTLLHLLVAESVGGTPWGDRVADRSTLAIASCGNAALAASTLAAAVQWPIQVFVPTNANPAVLVRLGELGATVTMCPRRPHDPPGDPCVLRYREAVAAGAVPFSVQGPENAWCLDGGRSIGWEMAGETLDRVFVQVGGGALARCVIGGLAQARAGRDGVLPKLHAVQTEGCAPLARAWRRALDGPGGLATAGARWGVCMTPWESEPHSAADGILDDETYDWLGVVNGLVASGGSAVVAPEADVLLANQLAGAHTTIDASHTGTAGLAGLLAIRGEVRDHERVAVIFSGIRR</sequence>
<dbReference type="GO" id="GO:0003941">
    <property type="term" value="F:L-serine ammonia-lyase activity"/>
    <property type="evidence" value="ECO:0007669"/>
    <property type="project" value="UniProtKB-EC"/>
</dbReference>
<evidence type="ECO:0000313" key="8">
    <source>
        <dbReference type="EMBL" id="CAB4888521.1"/>
    </source>
</evidence>
<dbReference type="EMBL" id="CAFBLP010000090">
    <property type="protein sequence ID" value="CAB4888521.1"/>
    <property type="molecule type" value="Genomic_DNA"/>
</dbReference>
<dbReference type="Pfam" id="PF00291">
    <property type="entry name" value="PALP"/>
    <property type="match status" value="1"/>
</dbReference>
<keyword evidence="4" id="KW-0663">Pyridoxal phosphate</keyword>
<dbReference type="PANTHER" id="PTHR48078:SF2">
    <property type="entry name" value="CATABOLIC L-SERINE_THREONINE DEHYDRATASE"/>
    <property type="match status" value="1"/>
</dbReference>
<evidence type="ECO:0000256" key="5">
    <source>
        <dbReference type="ARBA" id="ARBA00023239"/>
    </source>
</evidence>
<keyword evidence="5" id="KW-0456">Lyase</keyword>
<evidence type="ECO:0000256" key="3">
    <source>
        <dbReference type="ARBA" id="ARBA00012093"/>
    </source>
</evidence>
<dbReference type="GO" id="GO:0006567">
    <property type="term" value="P:L-threonine catabolic process"/>
    <property type="evidence" value="ECO:0007669"/>
    <property type="project" value="TreeGrafter"/>
</dbReference>
<accession>A0A6J7F1B4</accession>
<dbReference type="InterPro" id="IPR050147">
    <property type="entry name" value="Ser/Thr_Dehydratase"/>
</dbReference>
<evidence type="ECO:0000259" key="7">
    <source>
        <dbReference type="Pfam" id="PF00291"/>
    </source>
</evidence>
<comment type="catalytic activity">
    <reaction evidence="6">
        <text>L-serine = pyruvate + NH4(+)</text>
        <dbReference type="Rhea" id="RHEA:19169"/>
        <dbReference type="ChEBI" id="CHEBI:15361"/>
        <dbReference type="ChEBI" id="CHEBI:28938"/>
        <dbReference type="ChEBI" id="CHEBI:33384"/>
        <dbReference type="EC" id="4.3.1.17"/>
    </reaction>
</comment>
<evidence type="ECO:0000256" key="2">
    <source>
        <dbReference type="ARBA" id="ARBA00010869"/>
    </source>
</evidence>
<dbReference type="GO" id="GO:0009097">
    <property type="term" value="P:isoleucine biosynthetic process"/>
    <property type="evidence" value="ECO:0007669"/>
    <property type="project" value="TreeGrafter"/>
</dbReference>